<dbReference type="Pfam" id="PF00041">
    <property type="entry name" value="fn3"/>
    <property type="match status" value="4"/>
</dbReference>
<evidence type="ECO:0000256" key="10">
    <source>
        <dbReference type="ARBA" id="ARBA00023180"/>
    </source>
</evidence>
<dbReference type="OMA" id="WYSANIT"/>
<evidence type="ECO:0000256" key="4">
    <source>
        <dbReference type="ARBA" id="ARBA00022729"/>
    </source>
</evidence>
<feature type="transmembrane region" description="Helical" evidence="12">
    <location>
        <begin position="1336"/>
        <end position="1360"/>
    </location>
</feature>
<dbReference type="Gene3D" id="3.90.190.10">
    <property type="entry name" value="Protein tyrosine phosphatase superfamily"/>
    <property type="match status" value="2"/>
</dbReference>
<dbReference type="PROSITE" id="PS50056">
    <property type="entry name" value="TYR_PHOSPHATASE_2"/>
    <property type="match status" value="2"/>
</dbReference>
<keyword evidence="10" id="KW-0325">Glycoprotein</keyword>
<dbReference type="PROSITE" id="PS00383">
    <property type="entry name" value="TYR_PHOSPHATASE_1"/>
    <property type="match status" value="1"/>
</dbReference>
<dbReference type="InterPro" id="IPR003598">
    <property type="entry name" value="Ig_sub2"/>
</dbReference>
<keyword evidence="4" id="KW-0732">Signal</keyword>
<dbReference type="InterPro" id="IPR036179">
    <property type="entry name" value="Ig-like_dom_sf"/>
</dbReference>
<evidence type="ECO:0000256" key="5">
    <source>
        <dbReference type="ARBA" id="ARBA00022737"/>
    </source>
</evidence>
<dbReference type="SUPFAM" id="SSF52799">
    <property type="entry name" value="(Phosphotyrosine protein) phosphatases II"/>
    <property type="match status" value="2"/>
</dbReference>
<name>T2MG30_HYDVU</name>
<proteinExistence type="evidence at transcript level"/>
<dbReference type="InterPro" id="IPR050713">
    <property type="entry name" value="RTP_Phos/Ushers"/>
</dbReference>
<evidence type="ECO:0000256" key="7">
    <source>
        <dbReference type="ARBA" id="ARBA00022912"/>
    </source>
</evidence>
<dbReference type="GeneID" id="100197969"/>
<feature type="domain" description="Fibronectin type-III" evidence="16">
    <location>
        <begin position="965"/>
        <end position="1066"/>
    </location>
</feature>
<dbReference type="InterPro" id="IPR000387">
    <property type="entry name" value="Tyr_Pase_dom"/>
</dbReference>
<keyword evidence="7" id="KW-0904">Protein phosphatase</keyword>
<dbReference type="PROSITE" id="PS50835">
    <property type="entry name" value="IG_LIKE"/>
    <property type="match status" value="3"/>
</dbReference>
<dbReference type="SMART" id="SM00060">
    <property type="entry name" value="FN3"/>
    <property type="match status" value="8"/>
</dbReference>
<dbReference type="Pfam" id="PF00102">
    <property type="entry name" value="Y_phosphatase"/>
    <property type="match status" value="2"/>
</dbReference>
<dbReference type="GO" id="GO:0016020">
    <property type="term" value="C:membrane"/>
    <property type="evidence" value="ECO:0007669"/>
    <property type="project" value="UniProtKB-SubCell"/>
</dbReference>
<dbReference type="InterPro" id="IPR036116">
    <property type="entry name" value="FN3_sf"/>
</dbReference>
<feature type="domain" description="Ig-like" evidence="15">
    <location>
        <begin position="160"/>
        <end position="249"/>
    </location>
</feature>
<dbReference type="SUPFAM" id="SSF48726">
    <property type="entry name" value="Immunoglobulin"/>
    <property type="match status" value="3"/>
</dbReference>
<feature type="domain" description="Tyrosine specific protein phosphatases" evidence="14">
    <location>
        <begin position="1892"/>
        <end position="1968"/>
    </location>
</feature>
<feature type="domain" description="Ig-like" evidence="15">
    <location>
        <begin position="267"/>
        <end position="347"/>
    </location>
</feature>
<dbReference type="EMBL" id="HAAD01004986">
    <property type="protein sequence ID" value="CDG71218.1"/>
    <property type="molecule type" value="mRNA"/>
</dbReference>
<dbReference type="FunFam" id="3.90.190.10:FF:000102">
    <property type="entry name" value="Receptor-type tyrosine-protein phosphatase"/>
    <property type="match status" value="1"/>
</dbReference>
<evidence type="ECO:0000256" key="12">
    <source>
        <dbReference type="SAM" id="Phobius"/>
    </source>
</evidence>
<evidence type="ECO:0000259" key="14">
    <source>
        <dbReference type="PROSITE" id="PS50056"/>
    </source>
</evidence>
<dbReference type="SMART" id="SM00408">
    <property type="entry name" value="IGc2"/>
    <property type="match status" value="3"/>
</dbReference>
<feature type="domain" description="Ig-like" evidence="15">
    <location>
        <begin position="53"/>
        <end position="139"/>
    </location>
</feature>
<dbReference type="GO" id="GO:0004725">
    <property type="term" value="F:protein tyrosine phosphatase activity"/>
    <property type="evidence" value="ECO:0007669"/>
    <property type="project" value="UniProtKB-EC"/>
</dbReference>
<dbReference type="SMART" id="SM00194">
    <property type="entry name" value="PTPc"/>
    <property type="match status" value="2"/>
</dbReference>
<evidence type="ECO:0000256" key="3">
    <source>
        <dbReference type="ARBA" id="ARBA00022692"/>
    </source>
</evidence>
<dbReference type="InterPro" id="IPR007110">
    <property type="entry name" value="Ig-like_dom"/>
</dbReference>
<dbReference type="InterPro" id="IPR013783">
    <property type="entry name" value="Ig-like_fold"/>
</dbReference>
<feature type="domain" description="Tyrosine specific protein phosphatases" evidence="14">
    <location>
        <begin position="1606"/>
        <end position="1677"/>
    </location>
</feature>
<keyword evidence="17" id="KW-0675">Receptor</keyword>
<dbReference type="InterPro" id="IPR003595">
    <property type="entry name" value="Tyr_Pase_cat"/>
</dbReference>
<keyword evidence="3 12" id="KW-0812">Transmembrane</keyword>
<dbReference type="FunFam" id="2.60.40.10:FF:000028">
    <property type="entry name" value="Neuronal cell adhesion molecule"/>
    <property type="match status" value="3"/>
</dbReference>
<feature type="domain" description="Tyrosine-protein phosphatase" evidence="13">
    <location>
        <begin position="1718"/>
        <end position="1977"/>
    </location>
</feature>
<comment type="catalytic activity">
    <reaction evidence="11">
        <text>O-phospho-L-tyrosyl-[protein] + H2O = L-tyrosyl-[protein] + phosphate</text>
        <dbReference type="Rhea" id="RHEA:10684"/>
        <dbReference type="Rhea" id="RHEA-COMP:10136"/>
        <dbReference type="Rhea" id="RHEA-COMP:20101"/>
        <dbReference type="ChEBI" id="CHEBI:15377"/>
        <dbReference type="ChEBI" id="CHEBI:43474"/>
        <dbReference type="ChEBI" id="CHEBI:46858"/>
        <dbReference type="ChEBI" id="CHEBI:61978"/>
        <dbReference type="EC" id="3.1.3.48"/>
    </reaction>
</comment>
<evidence type="ECO:0000256" key="1">
    <source>
        <dbReference type="ARBA" id="ARBA00004167"/>
    </source>
</evidence>
<dbReference type="FunFam" id="3.90.190.10:FF:000088">
    <property type="entry name" value="Receptor protein-tyrosine phosphatase LAR"/>
    <property type="match status" value="1"/>
</dbReference>
<keyword evidence="8 12" id="KW-1133">Transmembrane helix</keyword>
<dbReference type="SUPFAM" id="SSF49265">
    <property type="entry name" value="Fibronectin type III"/>
    <property type="match status" value="5"/>
</dbReference>
<keyword evidence="6" id="KW-0378">Hydrolase</keyword>
<sequence>MKSNNVSNFLKLMEWVFLKVKELKMNNFIINYVFIVVFVFLEVRARLILSGFPSKYNEYIGIESVSGKAIFTCDVESDSPFELKWYRNGIEFNFTTGPPWLIKHPGESGVSVYLWPFSHPRAQGVYECKASNGIDVSLTRKIKYISKPAQLLTNEFPKGPKFQKLPYGNIYVGGNITLYCNASGKGVNEISWFLNLIPISKKSNAFKYQLSNGNTTLVLYDLGFLKNAAISCYVANAVGIQQMDEMFFSTIQPTLPPTNAPPPGSAPIITVKPANISVDGPEQTIDFDCQATGQPAPKFSWKGPKGYIKQKVDDGKLQLYVMESGSVTCFAENYEGVDAATAYFDVKPTPFRPYEVKSVPDEMTQTSFSFVIYPNPAENDYHSKIPITYAVLETKPYTGLEKQYVSGLNLIKVNIDGKAPWKHTIKELLPWTQLYMRVRLGNLYGLGNPSKWSEFYTKMAPLDLPVQNLKNVALSKKSFTLSWEDPERLNGKISHYEVSLRFEPTIRWLTYKVYDYQKYYKYDWEGNDEFHFGSPIVHWKVQIVGLDGLGPISQEKVFRVAIGAPGFVTNLSVIAFGSRHVRLYWNSTDDVGSGIIAYNIEWRKKNSLNEWQILKSQVVTDNWVDVKDLKPNQEYEFRVIPESSTSLGVPSKTASAKTLTDSPTAPPQYVRGFATRAESIEVFWEEPELDHQNGNITGYKVYFTRKIGRKPLFLTAGGNARSIYIQGLSKFTQYSVWVVAFNEKGDSPPSPIFELYTKEKVPEGAPQSVQAQALNDTFIAVTWLPPLLSLQNGRIFGYKIYYRKHKDTAEFGEEYYIKLYGESLKDAVLHESISADQDYRINVAAFTALGDGFKSANIYLKTPPNLPSAPSVQSEIDYTTNKVTLIWRPATNFVEYYKIEYGKSLRKYDMLSHKKGKLVASDIRKSLFDDLDSGVWYCFMVSGDLGKHDGWTATSIVWERTSDGVPSSPPLYFEGITESSSSIKLQWEKPDPWKRNGIIIGYYIDYKSFDERRWRNIRYQTSENDVETFLLTDLTASTRYKIRVQAFTQVGNGPFSEEIQVMTSQEVLPIVSKLRVLEVETTSAYIHWSDPVNTMKFKSNLKFIIIYTAQKLYRTSNGIVDSFRYNKTITIFAKQLQLSELLPCTTYEVFVKVETEEAGTGDPVTTNFTTVCKAPTDVPVPYLNTSVQDSNIIPLQIYPASNIHGLIDHYELFVIDVKNSSVLSSSIKSTNFASAKDHRSRRHINNNTESSIKPDFYVAAMFTDDELPKLFKLGDGSNDNRKLIGGHYYSTFLRAYVKISTDIFHTDSELSKPIRFGPTTDVSRSQLPEDKNSSSFIIIGAASAGGLFLLLAVGFLVLLWKRNHRPIYSGEDSKLLKKKSKRSFRNPKNLADPTEVHRLHCNTPGMISHPPINIETLSKHVKNLKLDNGIKFIQEFESIQSSEKYSSEVARLNINLSKNRYPNVVAYDETRVKLECPSHNSSDYINANYIDGYCKQKAYIATQGPMKNTINDFWLLCWEQNVQVIVMVTKLEERGRSKCEQYWPDHGSEIYGSIRVEFKSELKLCNDCIRTFEISSTVNGEVRTVKHYQYLQWPDPGVPSCPGPVLAFVRRVHSFEPPGCGPTVVHCSAGVGRSACYIAIDAMLERIKYDNMIDIYGYVNMMRSQRNFMVQTDEQYMFVYDVLVEAIECGVTELTSREFSAEFKQLTALLNNGRETLLETQFKSLSTVDEYDSSAMTVAYANDHKNRSKVIVPFDSNRVQLQPLRSHEGSDYINASYIDGYYRPSQFIATQGPSEKTAADFWRMIMDINCTIVVMVTNLDDKDGHEQCYQYWPNSKSMNHHLYVIDPINENRFANFIIREFKVSDIKNDVIRNIRQYHYLNWPIGRVPDSSESFIEFIGHVQKASDKFSPLSPIVVHSSLGAGRTGVFITLSIALESLRNEDKVDIYQIVKSLRHQRTYMVESLEQYEFCYKVVFDFLKNFDFIA</sequence>
<evidence type="ECO:0000256" key="9">
    <source>
        <dbReference type="ARBA" id="ARBA00023136"/>
    </source>
</evidence>
<dbReference type="PRINTS" id="PR00700">
    <property type="entry name" value="PRTYPHPHTASE"/>
</dbReference>
<gene>
    <name evidence="17" type="primary">PTPRD</name>
</gene>
<feature type="domain" description="Fibronectin type-III" evidence="16">
    <location>
        <begin position="567"/>
        <end position="661"/>
    </location>
</feature>
<evidence type="ECO:0000256" key="11">
    <source>
        <dbReference type="ARBA" id="ARBA00051722"/>
    </source>
</evidence>
<feature type="transmembrane region" description="Helical" evidence="12">
    <location>
        <begin position="29"/>
        <end position="49"/>
    </location>
</feature>
<dbReference type="InterPro" id="IPR003961">
    <property type="entry name" value="FN3_dom"/>
</dbReference>
<feature type="domain" description="Fibronectin type-III" evidence="16">
    <location>
        <begin position="666"/>
        <end position="760"/>
    </location>
</feature>
<feature type="domain" description="Tyrosine-protein phosphatase" evidence="13">
    <location>
        <begin position="1432"/>
        <end position="1686"/>
    </location>
</feature>
<dbReference type="SMART" id="SM00404">
    <property type="entry name" value="PTPc_motif"/>
    <property type="match status" value="2"/>
</dbReference>
<dbReference type="PROSITE" id="PS50055">
    <property type="entry name" value="TYR_PHOSPHATASE_PTP"/>
    <property type="match status" value="2"/>
</dbReference>
<keyword evidence="9 12" id="KW-0472">Membrane</keyword>
<dbReference type="InterPro" id="IPR000242">
    <property type="entry name" value="PTP_cat"/>
</dbReference>
<keyword evidence="5" id="KW-0677">Repeat</keyword>
<dbReference type="InterPro" id="IPR029021">
    <property type="entry name" value="Prot-tyrosine_phosphatase-like"/>
</dbReference>
<feature type="domain" description="Fibronectin type-III" evidence="16">
    <location>
        <begin position="765"/>
        <end position="865"/>
    </location>
</feature>
<dbReference type="Gene3D" id="2.60.40.10">
    <property type="entry name" value="Immunoglobulins"/>
    <property type="match status" value="9"/>
</dbReference>
<dbReference type="CDD" id="cd00063">
    <property type="entry name" value="FN3"/>
    <property type="match status" value="5"/>
</dbReference>
<evidence type="ECO:0000256" key="8">
    <source>
        <dbReference type="ARBA" id="ARBA00022989"/>
    </source>
</evidence>
<evidence type="ECO:0000259" key="15">
    <source>
        <dbReference type="PROSITE" id="PS50835"/>
    </source>
</evidence>
<dbReference type="PANTHER" id="PTHR46957">
    <property type="entry name" value="CYTOKINE RECEPTOR"/>
    <property type="match status" value="1"/>
</dbReference>
<evidence type="ECO:0000256" key="6">
    <source>
        <dbReference type="ARBA" id="ARBA00022801"/>
    </source>
</evidence>
<accession>T2MG30</accession>
<dbReference type="InterPro" id="IPR016130">
    <property type="entry name" value="Tyr_Pase_AS"/>
</dbReference>
<evidence type="ECO:0000313" key="17">
    <source>
        <dbReference type="EMBL" id="CDG71218.1"/>
    </source>
</evidence>
<dbReference type="EC" id="3.1.3.48" evidence="2"/>
<evidence type="ECO:0000259" key="16">
    <source>
        <dbReference type="PROSITE" id="PS50853"/>
    </source>
</evidence>
<evidence type="ECO:0000256" key="2">
    <source>
        <dbReference type="ARBA" id="ARBA00013064"/>
    </source>
</evidence>
<reference evidence="17" key="1">
    <citation type="journal article" date="2013" name="Genome Biol. Evol.">
        <title>Punctuated emergences of genetic and phenotypic innovations in eumetazoan, bilaterian, euteleostome, and hominidae ancestors.</title>
        <authorList>
            <person name="Wenger Y."/>
            <person name="Galliot B."/>
        </authorList>
    </citation>
    <scope>NUCLEOTIDE SEQUENCE</scope>
    <source>
        <tissue evidence="17">Whole animals</tissue>
    </source>
</reference>
<dbReference type="CDD" id="cd00096">
    <property type="entry name" value="Ig"/>
    <property type="match status" value="2"/>
</dbReference>
<protein>
    <recommendedName>
        <fullName evidence="2">protein-tyrosine-phosphatase</fullName>
        <ecNumber evidence="2">3.1.3.48</ecNumber>
    </recommendedName>
</protein>
<comment type="subcellular location">
    <subcellularLocation>
        <location evidence="1">Membrane</location>
        <topology evidence="1">Single-pass membrane protein</topology>
    </subcellularLocation>
</comment>
<dbReference type="PANTHER" id="PTHR46957:SF3">
    <property type="entry name" value="CYTOKINE RECEPTOR"/>
    <property type="match status" value="1"/>
</dbReference>
<dbReference type="PROSITE" id="PS50853">
    <property type="entry name" value="FN3"/>
    <property type="match status" value="4"/>
</dbReference>
<organism evidence="17">
    <name type="scientific">Hydra vulgaris</name>
    <name type="common">Hydra</name>
    <name type="synonym">Hydra attenuata</name>
    <dbReference type="NCBI Taxonomy" id="6087"/>
    <lineage>
        <taxon>Eukaryota</taxon>
        <taxon>Metazoa</taxon>
        <taxon>Cnidaria</taxon>
        <taxon>Hydrozoa</taxon>
        <taxon>Hydroidolina</taxon>
        <taxon>Anthoathecata</taxon>
        <taxon>Aplanulata</taxon>
        <taxon>Hydridae</taxon>
        <taxon>Hydra</taxon>
    </lineage>
</organism>
<dbReference type="KEGG" id="hmg:100197969"/>
<evidence type="ECO:0000259" key="13">
    <source>
        <dbReference type="PROSITE" id="PS50055"/>
    </source>
</evidence>
<dbReference type="OrthoDB" id="10253954at2759"/>